<organism evidence="1 2">
    <name type="scientific">Halarsenatibacter silvermanii</name>
    <dbReference type="NCBI Taxonomy" id="321763"/>
    <lineage>
        <taxon>Bacteria</taxon>
        <taxon>Bacillati</taxon>
        <taxon>Bacillota</taxon>
        <taxon>Clostridia</taxon>
        <taxon>Halanaerobiales</taxon>
        <taxon>Halarsenatibacteraceae</taxon>
        <taxon>Halarsenatibacter</taxon>
    </lineage>
</organism>
<dbReference type="EMBL" id="FNGO01000016">
    <property type="protein sequence ID" value="SDM08385.1"/>
    <property type="molecule type" value="Genomic_DNA"/>
</dbReference>
<proteinExistence type="predicted"/>
<evidence type="ECO:0000313" key="1">
    <source>
        <dbReference type="EMBL" id="SDM08385.1"/>
    </source>
</evidence>
<gene>
    <name evidence="1" type="ORF">SAMN04488692_11614</name>
</gene>
<evidence type="ECO:0000313" key="2">
    <source>
        <dbReference type="Proteomes" id="UP000199476"/>
    </source>
</evidence>
<keyword evidence="2" id="KW-1185">Reference proteome</keyword>
<evidence type="ECO:0008006" key="3">
    <source>
        <dbReference type="Google" id="ProtNLM"/>
    </source>
</evidence>
<dbReference type="STRING" id="321763.SAMN04488692_11614"/>
<accession>A0A1G9QDH2</accession>
<dbReference type="AlphaFoldDB" id="A0A1G9QDH2"/>
<dbReference type="Proteomes" id="UP000199476">
    <property type="component" value="Unassembled WGS sequence"/>
</dbReference>
<protein>
    <recommendedName>
        <fullName evidence="3">DUF501 domain-containing protein</fullName>
    </recommendedName>
</protein>
<sequence length="192" mass="21699">MSEEEMNAAQKSNSSISAAGRRLVEQQLGRSAKNALAICDRCSSGFPRVVKVHPFFEREVFPTTYWLTCPRLKSRVQKLEDEGLLDRLTEKEKSDEEFARAVQRAHEEYAQKRRSLMDEKLWKKAAELSRDVIEVLKNSGVGGIRTEKGLKCLHTHLAHYLAGGNNPVGRITAASLEFPTLCRDCSDYREGD</sequence>
<dbReference type="PANTHER" id="PTHR37163">
    <property type="entry name" value="CONSERVED PROTEIN"/>
    <property type="match status" value="1"/>
</dbReference>
<name>A0A1G9QDH2_9FIRM</name>
<dbReference type="Pfam" id="PF04417">
    <property type="entry name" value="DUF501"/>
    <property type="match status" value="1"/>
</dbReference>
<dbReference type="RefSeq" id="WP_089760839.1">
    <property type="nucleotide sequence ID" value="NZ_FNGO01000016.1"/>
</dbReference>
<dbReference type="PANTHER" id="PTHR37163:SF1">
    <property type="entry name" value="DUF501 DOMAIN-CONTAINING PROTEIN"/>
    <property type="match status" value="1"/>
</dbReference>
<dbReference type="InterPro" id="IPR007511">
    <property type="entry name" value="DUF501"/>
</dbReference>
<dbReference type="OrthoDB" id="13546at2"/>
<reference evidence="1 2" key="1">
    <citation type="submission" date="2016-10" db="EMBL/GenBank/DDBJ databases">
        <authorList>
            <person name="de Groot N.N."/>
        </authorList>
    </citation>
    <scope>NUCLEOTIDE SEQUENCE [LARGE SCALE GENOMIC DNA]</scope>
    <source>
        <strain evidence="1 2">SLAS-1</strain>
    </source>
</reference>